<protein>
    <submittedName>
        <fullName evidence="1">Uncharacterized protein</fullName>
    </submittedName>
</protein>
<dbReference type="AlphaFoldDB" id="A0A4Y2U4B5"/>
<dbReference type="EMBL" id="BGPR01033794">
    <property type="protein sequence ID" value="GBO07864.1"/>
    <property type="molecule type" value="Genomic_DNA"/>
</dbReference>
<comment type="caution">
    <text evidence="1">The sequence shown here is derived from an EMBL/GenBank/DDBJ whole genome shotgun (WGS) entry which is preliminary data.</text>
</comment>
<reference evidence="1 3" key="1">
    <citation type="journal article" date="2019" name="Sci. Rep.">
        <title>Orb-weaving spider Araneus ventricosus genome elucidates the spidroin gene catalogue.</title>
        <authorList>
            <person name="Kono N."/>
            <person name="Nakamura H."/>
            <person name="Ohtoshi R."/>
            <person name="Moran D.A.P."/>
            <person name="Shinohara A."/>
            <person name="Yoshida Y."/>
            <person name="Fujiwara M."/>
            <person name="Mori M."/>
            <person name="Tomita M."/>
            <person name="Arakawa K."/>
        </authorList>
    </citation>
    <scope>NUCLEOTIDE SEQUENCE [LARGE SCALE GENOMIC DNA]</scope>
</reference>
<accession>A0A4Y2U4B5</accession>
<evidence type="ECO:0000313" key="1">
    <source>
        <dbReference type="EMBL" id="GBO07815.1"/>
    </source>
</evidence>
<sequence>MNENEYCNVLSSPLVLSVASPWQGGVPGRSERSTSGMYTPGRVTQDVKVTPLFPAITNRHKAKTVFYLMVLRSSDYRSRTFPRMNQLTISCFGLIYV</sequence>
<dbReference type="EMBL" id="BGPR01033752">
    <property type="protein sequence ID" value="GBO07815.1"/>
    <property type="molecule type" value="Genomic_DNA"/>
</dbReference>
<evidence type="ECO:0000313" key="2">
    <source>
        <dbReference type="EMBL" id="GBO07864.1"/>
    </source>
</evidence>
<keyword evidence="3" id="KW-1185">Reference proteome</keyword>
<proteinExistence type="predicted"/>
<name>A0A4Y2U4B5_ARAVE</name>
<organism evidence="1 3">
    <name type="scientific">Araneus ventricosus</name>
    <name type="common">Orbweaver spider</name>
    <name type="synonym">Epeira ventricosa</name>
    <dbReference type="NCBI Taxonomy" id="182803"/>
    <lineage>
        <taxon>Eukaryota</taxon>
        <taxon>Metazoa</taxon>
        <taxon>Ecdysozoa</taxon>
        <taxon>Arthropoda</taxon>
        <taxon>Chelicerata</taxon>
        <taxon>Arachnida</taxon>
        <taxon>Araneae</taxon>
        <taxon>Araneomorphae</taxon>
        <taxon>Entelegynae</taxon>
        <taxon>Araneoidea</taxon>
        <taxon>Araneidae</taxon>
        <taxon>Araneus</taxon>
    </lineage>
</organism>
<gene>
    <name evidence="2" type="ORF">AVEN_271664_1</name>
    <name evidence="1" type="ORF">AVEN_69883_1</name>
</gene>
<evidence type="ECO:0000313" key="3">
    <source>
        <dbReference type="Proteomes" id="UP000499080"/>
    </source>
</evidence>
<dbReference type="Proteomes" id="UP000499080">
    <property type="component" value="Unassembled WGS sequence"/>
</dbReference>